<dbReference type="PANTHER" id="PTHR33392">
    <property type="entry name" value="POLYISOPRENYL-TEICHOIC ACID--PEPTIDOGLYCAN TEICHOIC ACID TRANSFERASE TAGU"/>
    <property type="match status" value="1"/>
</dbReference>
<dbReference type="RefSeq" id="WP_241371080.1">
    <property type="nucleotide sequence ID" value="NZ_JAKZFC010000012.1"/>
</dbReference>
<keyword evidence="2" id="KW-0472">Membrane</keyword>
<evidence type="ECO:0000313" key="5">
    <source>
        <dbReference type="Proteomes" id="UP001316087"/>
    </source>
</evidence>
<dbReference type="InterPro" id="IPR050922">
    <property type="entry name" value="LytR/CpsA/Psr_CW_biosynth"/>
</dbReference>
<keyword evidence="5" id="KW-1185">Reference proteome</keyword>
<reference evidence="4 5" key="1">
    <citation type="submission" date="2022-03" db="EMBL/GenBank/DDBJ databases">
        <authorList>
            <person name="Jo J.-H."/>
            <person name="Im W.-T."/>
        </authorList>
    </citation>
    <scope>NUCLEOTIDE SEQUENCE [LARGE SCALE GENOMIC DNA]</scope>
    <source>
        <strain evidence="4 5">MA9</strain>
    </source>
</reference>
<evidence type="ECO:0000259" key="3">
    <source>
        <dbReference type="Pfam" id="PF03816"/>
    </source>
</evidence>
<dbReference type="Proteomes" id="UP001316087">
    <property type="component" value="Unassembled WGS sequence"/>
</dbReference>
<gene>
    <name evidence="4" type="ORF">LZ480_18785</name>
</gene>
<feature type="domain" description="Cell envelope-related transcriptional attenuator" evidence="3">
    <location>
        <begin position="117"/>
        <end position="235"/>
    </location>
</feature>
<protein>
    <submittedName>
        <fullName evidence="4">LCP family protein</fullName>
    </submittedName>
</protein>
<proteinExistence type="inferred from homology"/>
<comment type="similarity">
    <text evidence="1">Belongs to the LytR/CpsA/Psr (LCP) family.</text>
</comment>
<dbReference type="Gene3D" id="3.40.630.190">
    <property type="entry name" value="LCP protein"/>
    <property type="match status" value="1"/>
</dbReference>
<evidence type="ECO:0000313" key="4">
    <source>
        <dbReference type="EMBL" id="MCH7323920.1"/>
    </source>
</evidence>
<keyword evidence="2" id="KW-1133">Transmembrane helix</keyword>
<dbReference type="InterPro" id="IPR004474">
    <property type="entry name" value="LytR_CpsA_psr"/>
</dbReference>
<evidence type="ECO:0000256" key="2">
    <source>
        <dbReference type="SAM" id="Phobius"/>
    </source>
</evidence>
<dbReference type="PANTHER" id="PTHR33392:SF6">
    <property type="entry name" value="POLYISOPRENYL-TEICHOIC ACID--PEPTIDOGLYCAN TEICHOIC ACID TRANSFERASE TAGU"/>
    <property type="match status" value="1"/>
</dbReference>
<organism evidence="4 5">
    <name type="scientific">Solibacillus palustris</name>
    <dbReference type="NCBI Taxonomy" id="2908203"/>
    <lineage>
        <taxon>Bacteria</taxon>
        <taxon>Bacillati</taxon>
        <taxon>Bacillota</taxon>
        <taxon>Bacilli</taxon>
        <taxon>Bacillales</taxon>
        <taxon>Caryophanaceae</taxon>
        <taxon>Solibacillus</taxon>
    </lineage>
</organism>
<keyword evidence="2" id="KW-0812">Transmembrane</keyword>
<feature type="transmembrane region" description="Helical" evidence="2">
    <location>
        <begin position="52"/>
        <end position="70"/>
    </location>
</feature>
<sequence length="340" mass="38510">MEDKRLRDKFYNTSDQELQFTKEDRHKVFEQLRELDANPQLKKKSIVSFKKFAPLIVSLLAVGLCMFLYLPSILPGNFNEESNTTVVNDPVVKEAGYYTTLITVKSKEMDDRIYLNLLLTYSKDKKIMKVASLPNASYVPVADNDDGTTVYDKLLFAYNFGGAENVRTTVSRFLDLPIDYYAVIDLETFSTLIDSVNGIDYDLPEDMRVRAVSQVAFDFEKGQHRLNGEEVVALMMAATVKEGVGLDEEDLLNLMNAVMNKTKSQIPPTQLKELFTQIEANVSLDSLIDNQLKFNSIKSVSLSDGMIADHIPLSSTTGKFIYRFEEDFLNSVSKELTTFK</sequence>
<dbReference type="EMBL" id="JAKZFC010000012">
    <property type="protein sequence ID" value="MCH7323920.1"/>
    <property type="molecule type" value="Genomic_DNA"/>
</dbReference>
<dbReference type="Pfam" id="PF03816">
    <property type="entry name" value="LytR_cpsA_psr"/>
    <property type="match status" value="1"/>
</dbReference>
<accession>A0ABS9UJ19</accession>
<name>A0ABS9UJ19_9BACL</name>
<evidence type="ECO:0000256" key="1">
    <source>
        <dbReference type="ARBA" id="ARBA00006068"/>
    </source>
</evidence>
<comment type="caution">
    <text evidence="4">The sequence shown here is derived from an EMBL/GenBank/DDBJ whole genome shotgun (WGS) entry which is preliminary data.</text>
</comment>